<organism evidence="1 2">
    <name type="scientific">Armillaria ostoyae</name>
    <name type="common">Armillaria root rot fungus</name>
    <dbReference type="NCBI Taxonomy" id="47428"/>
    <lineage>
        <taxon>Eukaryota</taxon>
        <taxon>Fungi</taxon>
        <taxon>Dikarya</taxon>
        <taxon>Basidiomycota</taxon>
        <taxon>Agaricomycotina</taxon>
        <taxon>Agaricomycetes</taxon>
        <taxon>Agaricomycetidae</taxon>
        <taxon>Agaricales</taxon>
        <taxon>Marasmiineae</taxon>
        <taxon>Physalacriaceae</taxon>
        <taxon>Armillaria</taxon>
    </lineage>
</organism>
<evidence type="ECO:0008006" key="3">
    <source>
        <dbReference type="Google" id="ProtNLM"/>
    </source>
</evidence>
<dbReference type="InterPro" id="IPR032675">
    <property type="entry name" value="LRR_dom_sf"/>
</dbReference>
<proteinExistence type="predicted"/>
<sequence>MNTPLKCTTCGAPCNSTHVFLRDDLPFLPTLLRNNEPPTGSMLGPLRSSALRVSATIDEIQAEILRTSDFLKALQDKRRHLQLIEEDYKAVLSPVRRVPSEVLAEIFYACSGNEKSEWGYDVFHVKAGPWVLSRVCRSWRQVSRSLCPSSWATFSVPVRQKMEKDPISLLKAALSHCGNRRLKFTFDGPRWDSRDVDMEVRRTSKSLFQILLSLSHRWKSVDLDITQELFQLLPSSFNALEFAPSLKCLTFKGLRDCLLPVSVPTSNLVKFSDDRATDYFGHLHQMYLDIVRDSPSLEEFEVRHQGQAEGDLPVATPRIIHPTLHTLAIREASFMRSLELPELESVDIQKNSPEVGDRSTFPDVLPALHDLIIRSRCSLTYLSIADTVLDDNIISILSLSPQLAYLGFSLTQWSEDSDLILQIVIEKMAETTINSSGDNELSLIPLLEEFSVYMYDRRSRFREVVEVGFVDGNFVNMLKVRLDYASPLRFVTVNGSTRFLRFTGVDSDDVEQLVKWRDENRFEELAIKSGFGPTVTLHRVV</sequence>
<evidence type="ECO:0000313" key="2">
    <source>
        <dbReference type="Proteomes" id="UP000219338"/>
    </source>
</evidence>
<dbReference type="Proteomes" id="UP000219338">
    <property type="component" value="Unassembled WGS sequence"/>
</dbReference>
<protein>
    <recommendedName>
        <fullName evidence="3">F-box domain-containing protein</fullName>
    </recommendedName>
</protein>
<dbReference type="OrthoDB" id="3365698at2759"/>
<name>A0A284R0Z4_ARMOS</name>
<accession>A0A284R0Z4</accession>
<dbReference type="SUPFAM" id="SSF52047">
    <property type="entry name" value="RNI-like"/>
    <property type="match status" value="1"/>
</dbReference>
<dbReference type="OMA" id="NTPLKCT"/>
<gene>
    <name evidence="1" type="ORF">ARMOST_05716</name>
</gene>
<evidence type="ECO:0000313" key="1">
    <source>
        <dbReference type="EMBL" id="SJL02389.1"/>
    </source>
</evidence>
<dbReference type="AlphaFoldDB" id="A0A284R0Z4"/>
<dbReference type="Gene3D" id="3.80.10.10">
    <property type="entry name" value="Ribonuclease Inhibitor"/>
    <property type="match status" value="1"/>
</dbReference>
<dbReference type="EMBL" id="FUEG01000003">
    <property type="protein sequence ID" value="SJL02389.1"/>
    <property type="molecule type" value="Genomic_DNA"/>
</dbReference>
<keyword evidence="2" id="KW-1185">Reference proteome</keyword>
<reference evidence="2" key="1">
    <citation type="journal article" date="2017" name="Nat. Ecol. Evol.">
        <title>Genome expansion and lineage-specific genetic innovations in the forest pathogenic fungi Armillaria.</title>
        <authorList>
            <person name="Sipos G."/>
            <person name="Prasanna A.N."/>
            <person name="Walter M.C."/>
            <person name="O'Connor E."/>
            <person name="Balint B."/>
            <person name="Krizsan K."/>
            <person name="Kiss B."/>
            <person name="Hess J."/>
            <person name="Varga T."/>
            <person name="Slot J."/>
            <person name="Riley R."/>
            <person name="Boka B."/>
            <person name="Rigling D."/>
            <person name="Barry K."/>
            <person name="Lee J."/>
            <person name="Mihaltcheva S."/>
            <person name="LaButti K."/>
            <person name="Lipzen A."/>
            <person name="Waldron R."/>
            <person name="Moloney N.M."/>
            <person name="Sperisen C."/>
            <person name="Kredics L."/>
            <person name="Vagvoelgyi C."/>
            <person name="Patrignani A."/>
            <person name="Fitzpatrick D."/>
            <person name="Nagy I."/>
            <person name="Doyle S."/>
            <person name="Anderson J.B."/>
            <person name="Grigoriev I.V."/>
            <person name="Gueldener U."/>
            <person name="Muensterkoetter M."/>
            <person name="Nagy L.G."/>
        </authorList>
    </citation>
    <scope>NUCLEOTIDE SEQUENCE [LARGE SCALE GENOMIC DNA]</scope>
    <source>
        <strain evidence="2">C18/9</strain>
    </source>
</reference>